<reference evidence="2" key="1">
    <citation type="submission" date="2021-11" db="EMBL/GenBank/DDBJ databases">
        <title>Purpureocillium_takamizusanense_genome.</title>
        <authorList>
            <person name="Nguyen N.-H."/>
        </authorList>
    </citation>
    <scope>NUCLEOTIDE SEQUENCE</scope>
    <source>
        <strain evidence="2">PT3</strain>
    </source>
</reference>
<proteinExistence type="predicted"/>
<evidence type="ECO:0008006" key="4">
    <source>
        <dbReference type="Google" id="ProtNLM"/>
    </source>
</evidence>
<name>A0A9Q8QCS6_9HYPO</name>
<dbReference type="GeneID" id="72064947"/>
<evidence type="ECO:0000313" key="3">
    <source>
        <dbReference type="Proteomes" id="UP000829364"/>
    </source>
</evidence>
<accession>A0A9Q8QCS6</accession>
<feature type="chain" id="PRO_5040507347" description="Apple domain-containing protein" evidence="1">
    <location>
        <begin position="18"/>
        <end position="289"/>
    </location>
</feature>
<dbReference type="KEGG" id="ptkz:JDV02_002987"/>
<keyword evidence="3" id="KW-1185">Reference proteome</keyword>
<evidence type="ECO:0000256" key="1">
    <source>
        <dbReference type="SAM" id="SignalP"/>
    </source>
</evidence>
<dbReference type="OrthoDB" id="3562088at2759"/>
<feature type="signal peptide" evidence="1">
    <location>
        <begin position="1"/>
        <end position="17"/>
    </location>
</feature>
<organism evidence="2 3">
    <name type="scientific">Purpureocillium takamizusanense</name>
    <dbReference type="NCBI Taxonomy" id="2060973"/>
    <lineage>
        <taxon>Eukaryota</taxon>
        <taxon>Fungi</taxon>
        <taxon>Dikarya</taxon>
        <taxon>Ascomycota</taxon>
        <taxon>Pezizomycotina</taxon>
        <taxon>Sordariomycetes</taxon>
        <taxon>Hypocreomycetidae</taxon>
        <taxon>Hypocreales</taxon>
        <taxon>Ophiocordycipitaceae</taxon>
        <taxon>Purpureocillium</taxon>
    </lineage>
</organism>
<evidence type="ECO:0000313" key="2">
    <source>
        <dbReference type="EMBL" id="UNI16561.1"/>
    </source>
</evidence>
<protein>
    <recommendedName>
        <fullName evidence="4">Apple domain-containing protein</fullName>
    </recommendedName>
</protein>
<sequence length="289" mass="31791">MHLRSLAVFAVQAAAVALPDPDPSQVYGAAARWNQRRAACHDDNVLRNLRDKRFSASASEFCSTYIQSTVTQTAYESTTHQTVTATPVETVAATTIVYTATFTPGIHTTYVWSTIQDPRYNWKRDAPAYPTWLPVTYEPSRVSSACSCFITSPAAPAQQTVSSTGVLTITDTDVLPTVTTTLVSTVTTELFTVPTVTATVGIECGLRGCTTEDWVLMSRNEPKFEDCVSLCKIWGNCVSLQWNAVDSICNLLKDNATVVYNPNTPDNLAACRNFQIYDWQCVIKNRFGL</sequence>
<gene>
    <name evidence="2" type="ORF">JDV02_002987</name>
</gene>
<dbReference type="EMBL" id="CP086355">
    <property type="protein sequence ID" value="UNI16561.1"/>
    <property type="molecule type" value="Genomic_DNA"/>
</dbReference>
<dbReference type="RefSeq" id="XP_047840042.1">
    <property type="nucleotide sequence ID" value="XM_047984070.1"/>
</dbReference>
<keyword evidence="1" id="KW-0732">Signal</keyword>
<dbReference type="AlphaFoldDB" id="A0A9Q8QCS6"/>
<dbReference type="Proteomes" id="UP000829364">
    <property type="component" value="Chromosome 2"/>
</dbReference>